<proteinExistence type="predicted"/>
<feature type="region of interest" description="Disordered" evidence="1">
    <location>
        <begin position="1"/>
        <end position="50"/>
    </location>
</feature>
<reference evidence="2" key="1">
    <citation type="submission" date="2018-02" db="EMBL/GenBank/DDBJ databases">
        <authorList>
            <person name="Cohen D.B."/>
            <person name="Kent A.D."/>
        </authorList>
    </citation>
    <scope>NUCLEOTIDE SEQUENCE</scope>
</reference>
<name>A0A2N9G6N7_FAGSY</name>
<accession>A0A2N9G6N7</accession>
<evidence type="ECO:0000313" key="2">
    <source>
        <dbReference type="EMBL" id="SPC94851.1"/>
    </source>
</evidence>
<organism evidence="2">
    <name type="scientific">Fagus sylvatica</name>
    <name type="common">Beechnut</name>
    <dbReference type="NCBI Taxonomy" id="28930"/>
    <lineage>
        <taxon>Eukaryota</taxon>
        <taxon>Viridiplantae</taxon>
        <taxon>Streptophyta</taxon>
        <taxon>Embryophyta</taxon>
        <taxon>Tracheophyta</taxon>
        <taxon>Spermatophyta</taxon>
        <taxon>Magnoliopsida</taxon>
        <taxon>eudicotyledons</taxon>
        <taxon>Gunneridae</taxon>
        <taxon>Pentapetalae</taxon>
        <taxon>rosids</taxon>
        <taxon>fabids</taxon>
        <taxon>Fagales</taxon>
        <taxon>Fagaceae</taxon>
        <taxon>Fagus</taxon>
    </lineage>
</organism>
<sequence>MAAQIPGLLYSGCDTHRPPPPRRDRPRSSRSVGGLGSRSKMEGDGWGSIG</sequence>
<gene>
    <name evidence="2" type="ORF">FSB_LOCUS22733</name>
</gene>
<protein>
    <submittedName>
        <fullName evidence="2">Uncharacterized protein</fullName>
    </submittedName>
</protein>
<dbReference type="EMBL" id="OIVN01001517">
    <property type="protein sequence ID" value="SPC94851.1"/>
    <property type="molecule type" value="Genomic_DNA"/>
</dbReference>
<dbReference type="AlphaFoldDB" id="A0A2N9G6N7"/>
<evidence type="ECO:0000256" key="1">
    <source>
        <dbReference type="SAM" id="MobiDB-lite"/>
    </source>
</evidence>
<feature type="compositionally biased region" description="Basic and acidic residues" evidence="1">
    <location>
        <begin position="14"/>
        <end position="27"/>
    </location>
</feature>